<dbReference type="RefSeq" id="WP_106658774.1">
    <property type="nucleotide sequence ID" value="NZ_PJEO01000015.1"/>
</dbReference>
<protein>
    <submittedName>
        <fullName evidence="2">Transporter</fullName>
    </submittedName>
</protein>
<feature type="transmembrane region" description="Helical" evidence="1">
    <location>
        <begin position="104"/>
        <end position="131"/>
    </location>
</feature>
<accession>A0A2N3HM76</accession>
<evidence type="ECO:0000313" key="2">
    <source>
        <dbReference type="EMBL" id="PKQ46063.1"/>
    </source>
</evidence>
<dbReference type="InterPro" id="IPR046513">
    <property type="entry name" value="DUF6691"/>
</dbReference>
<name>A0A2N3HM76_9FLAO</name>
<dbReference type="Proteomes" id="UP000233435">
    <property type="component" value="Unassembled WGS sequence"/>
</dbReference>
<sequence>MKHLKFLLVGIFFGIVLVKSEAVSWYRIYEMFRFQSFHMYGIIGTAVLLGILFFFISKKGTIKNTQNETINFTSKDKGFIRYIVGGSIFGLGWALIGACPGPMYILLGTGVFSMLIAIASALVGTFLYGVLKNKLPH</sequence>
<keyword evidence="3" id="KW-1185">Reference proteome</keyword>
<proteinExistence type="predicted"/>
<dbReference type="Pfam" id="PF20398">
    <property type="entry name" value="DUF6691"/>
    <property type="match status" value="1"/>
</dbReference>
<comment type="caution">
    <text evidence="2">The sequence shown here is derived from an EMBL/GenBank/DDBJ whole genome shotgun (WGS) entry which is preliminary data.</text>
</comment>
<dbReference type="OrthoDB" id="9790409at2"/>
<keyword evidence="1" id="KW-1133">Transmembrane helix</keyword>
<gene>
    <name evidence="2" type="ORF">CSW08_04795</name>
</gene>
<evidence type="ECO:0000313" key="3">
    <source>
        <dbReference type="Proteomes" id="UP000233435"/>
    </source>
</evidence>
<feature type="transmembrane region" description="Helical" evidence="1">
    <location>
        <begin position="38"/>
        <end position="57"/>
    </location>
</feature>
<keyword evidence="1" id="KW-0812">Transmembrane</keyword>
<dbReference type="EMBL" id="PJEO01000015">
    <property type="protein sequence ID" value="PKQ46063.1"/>
    <property type="molecule type" value="Genomic_DNA"/>
</dbReference>
<keyword evidence="1" id="KW-0472">Membrane</keyword>
<dbReference type="AlphaFoldDB" id="A0A2N3HM76"/>
<feature type="transmembrane region" description="Helical" evidence="1">
    <location>
        <begin position="78"/>
        <end position="98"/>
    </location>
</feature>
<evidence type="ECO:0000256" key="1">
    <source>
        <dbReference type="SAM" id="Phobius"/>
    </source>
</evidence>
<organism evidence="2 3">
    <name type="scientific">Confluentibacter flavum</name>
    <dbReference type="NCBI Taxonomy" id="1909700"/>
    <lineage>
        <taxon>Bacteria</taxon>
        <taxon>Pseudomonadati</taxon>
        <taxon>Bacteroidota</taxon>
        <taxon>Flavobacteriia</taxon>
        <taxon>Flavobacteriales</taxon>
        <taxon>Flavobacteriaceae</taxon>
        <taxon>Confluentibacter</taxon>
    </lineage>
</organism>
<reference evidence="2 3" key="1">
    <citation type="submission" date="2017-12" db="EMBL/GenBank/DDBJ databases">
        <title>Confluentibacter flavum sp. nov., isolated from the saline lake.</title>
        <authorList>
            <person name="Yu L."/>
        </authorList>
    </citation>
    <scope>NUCLEOTIDE SEQUENCE [LARGE SCALE GENOMIC DNA]</scope>
    <source>
        <strain evidence="2 3">3B</strain>
    </source>
</reference>